<dbReference type="EMBL" id="CAMXCT020002646">
    <property type="protein sequence ID" value="CAL1152926.1"/>
    <property type="molecule type" value="Genomic_DNA"/>
</dbReference>
<evidence type="ECO:0000313" key="5">
    <source>
        <dbReference type="EMBL" id="CAL1152926.1"/>
    </source>
</evidence>
<feature type="compositionally biased region" description="Basic and acidic residues" evidence="2">
    <location>
        <begin position="1097"/>
        <end position="1128"/>
    </location>
</feature>
<keyword evidence="1" id="KW-0863">Zinc-finger</keyword>
<keyword evidence="1" id="KW-0862">Zinc</keyword>
<evidence type="ECO:0000259" key="3">
    <source>
        <dbReference type="PROSITE" id="PS50158"/>
    </source>
</evidence>
<feature type="region of interest" description="Disordered" evidence="2">
    <location>
        <begin position="1328"/>
        <end position="1382"/>
    </location>
</feature>
<evidence type="ECO:0000313" key="4">
    <source>
        <dbReference type="EMBL" id="CAI3999551.1"/>
    </source>
</evidence>
<comment type="caution">
    <text evidence="4">The sequence shown here is derived from an EMBL/GenBank/DDBJ whole genome shotgun (WGS) entry which is preliminary data.</text>
</comment>
<evidence type="ECO:0000313" key="6">
    <source>
        <dbReference type="Proteomes" id="UP001152797"/>
    </source>
</evidence>
<keyword evidence="1" id="KW-0479">Metal-binding</keyword>
<feature type="domain" description="CCHC-type" evidence="3">
    <location>
        <begin position="101"/>
        <end position="116"/>
    </location>
</feature>
<dbReference type="EMBL" id="CAMXCT030002646">
    <property type="protein sequence ID" value="CAL4786863.1"/>
    <property type="molecule type" value="Genomic_DNA"/>
</dbReference>
<dbReference type="GO" id="GO:0003676">
    <property type="term" value="F:nucleic acid binding"/>
    <property type="evidence" value="ECO:0007669"/>
    <property type="project" value="InterPro"/>
</dbReference>
<protein>
    <recommendedName>
        <fullName evidence="3">CCHC-type domain-containing protein</fullName>
    </recommendedName>
</protein>
<feature type="compositionally biased region" description="Polar residues" evidence="2">
    <location>
        <begin position="1059"/>
        <end position="1073"/>
    </location>
</feature>
<dbReference type="GO" id="GO:0006508">
    <property type="term" value="P:proteolysis"/>
    <property type="evidence" value="ECO:0007669"/>
    <property type="project" value="InterPro"/>
</dbReference>
<accession>A0A9P1D093</accession>
<dbReference type="Gene3D" id="4.10.60.10">
    <property type="entry name" value="Zinc finger, CCHC-type"/>
    <property type="match status" value="1"/>
</dbReference>
<organism evidence="4">
    <name type="scientific">Cladocopium goreaui</name>
    <dbReference type="NCBI Taxonomy" id="2562237"/>
    <lineage>
        <taxon>Eukaryota</taxon>
        <taxon>Sar</taxon>
        <taxon>Alveolata</taxon>
        <taxon>Dinophyceae</taxon>
        <taxon>Suessiales</taxon>
        <taxon>Symbiodiniaceae</taxon>
        <taxon>Cladocopium</taxon>
    </lineage>
</organism>
<dbReference type="InterPro" id="IPR001878">
    <property type="entry name" value="Znf_CCHC"/>
</dbReference>
<dbReference type="GO" id="GO:0008270">
    <property type="term" value="F:zinc ion binding"/>
    <property type="evidence" value="ECO:0007669"/>
    <property type="project" value="UniProtKB-KW"/>
</dbReference>
<dbReference type="InterPro" id="IPR001969">
    <property type="entry name" value="Aspartic_peptidase_AS"/>
</dbReference>
<dbReference type="PROSITE" id="PS50158">
    <property type="entry name" value="ZF_CCHC"/>
    <property type="match status" value="1"/>
</dbReference>
<dbReference type="PROSITE" id="PS00141">
    <property type="entry name" value="ASP_PROTEASE"/>
    <property type="match status" value="1"/>
</dbReference>
<sequence length="1574" mass="177348">MEEEYMDEEQILQAMAENGDEDAQVIQDFEEQLVEVCQESPDLSLCFSAYSEARGRLRDKLKSRGFWPAKGRGKTFKKGFGGKSGGKRRQSLADRIASSHCRLCGQKGHWKWECPKKSSSSNPTNAEVNVAFEVQSGSCAEEIVMDPPDTNVQLSLNELIYGNKDRNLGHWRLPPFEHLEIQNGYPTVNEEFIFMTESYHKVSGRLDVAQSLDTSILSNRLRRVLGVSRTENSETILSAEVGCPGIIDTGASKSVIGQRKVKKLITSLPANVQSRVQWGKSDTVFRFGNNATLSSVGALYIPFGGCWMRLEVVSGDTPFLLSNAFLKATSADVSSRNSELVFHQQGCKVPLQVNAKGLFTVELSEVLKVFAKSDGKRQVAGSCEVVTYQLKWLTIELNNSLKIALETFTMAYSKGIHSQTGASSTSRLDKELQIPEDGNLNYANPLRPQMRRPQGISTLSQCGEQMFPEGKYAGETFRKVYDKDVKYRMYMMNHSHLTSAWALSYQNYTRAMQMGESQDPVMPLPKTKAKASPPMDMSVPPWHHEVSGVGWELMDPEFDLPATTKRALSPEGKGNEMMVSRDVDRETQLMTKIAILQRELEMIKKSNESCDSVSTSSQNVVAECQKKLDQLSIEIEDNLDAMLALAWEVNPLRRKSMSKTCKLDFLEVYCGENSNLTSVASKMGLRARRFTLKDGDLSTVQGQEALWKILLEECPRDVWMSPECKLWGNFSRLNMCRSIAARDRILHGRKAEQTHLKLCDEVYEYQVVHGRHFHMEQPQGSEVFDQKIMEEIVRGTLRAEFDMCEVGRLKVPKGNNFLRKRSAAHTTSRELHEILDSRYCKQRHNHQPIEGKVKYLGRWVNLSEYAARYSNGFAKNVCWYLLRSRVSGELPLELSELCLEPSVSQEQLAFAGEIKARRCRLKRVTTTEVEGSGDLTRKAPRKKFLEDVFRRIQLRAPRAGTVILGNGEILFGDAQKLCSTFEVTAAEICRGTDRFRVPKGSYDDHEVPLRHTFIMHRNTGEVEEIGEPEEWLKLPKTKRNLRSRPAKLCLTVFGKKKGSSSSTQATGAESSAQEPEKRDDDDQPVSLKRPGVNLEPDSEKRHCPEGGEVSTEAKTEKSKGLDSGDIGDQYKDNADFSRALRQVFNAKNTMSRIKGYTPEQAVLGFARRLPASIISGENASSHVLATAEGHESDKFRKTLDLRCSARKAFVEADNSSSLRRALLRRSRPLRDPYEVGDWVLYWRKVGGNMRRERGKWHGPARVAVVESSKVIWLTHANRLIRASPEQLRAASFREWKAVQSTEEARHPTVDWLKRSQHDDFFDLGDELPGVDEVLGDEGMPETNSLPEPEQIPSSASESGPAISEEEGDPQEVPKSVVDVEPDPLTAPIPEAVPGELSEEDAMFGDVFEGDFGGEDKCWEIDITPERDLEKFWDSEEPPQSNEEIAFIASEMRKKRVEVKLKELGEHEQRLFAAAKHKEIGALQYAAVHTRPDISAKVGELQSSVVKATVNELLLANKEMKYGYQWVQSARAWNILGLQVGELSHLESFIRQKVLVEIFCDDPWDFAAEVMRSSW</sequence>
<feature type="compositionally biased region" description="Polar residues" evidence="2">
    <location>
        <begin position="1341"/>
        <end position="1357"/>
    </location>
</feature>
<dbReference type="Proteomes" id="UP001152797">
    <property type="component" value="Unassembled WGS sequence"/>
</dbReference>
<feature type="region of interest" description="Disordered" evidence="2">
    <location>
        <begin position="1055"/>
        <end position="1128"/>
    </location>
</feature>
<dbReference type="SUPFAM" id="SSF57756">
    <property type="entry name" value="Retrovirus zinc finger-like domains"/>
    <property type="match status" value="1"/>
</dbReference>
<reference evidence="5" key="2">
    <citation type="submission" date="2024-04" db="EMBL/GenBank/DDBJ databases">
        <authorList>
            <person name="Chen Y."/>
            <person name="Shah S."/>
            <person name="Dougan E. K."/>
            <person name="Thang M."/>
            <person name="Chan C."/>
        </authorList>
    </citation>
    <scope>NUCLEOTIDE SEQUENCE [LARGE SCALE GENOMIC DNA]</scope>
</reference>
<dbReference type="EMBL" id="CAMXCT010002646">
    <property type="protein sequence ID" value="CAI3999551.1"/>
    <property type="molecule type" value="Genomic_DNA"/>
</dbReference>
<dbReference type="InterPro" id="IPR036875">
    <property type="entry name" value="Znf_CCHC_sf"/>
</dbReference>
<feature type="compositionally biased region" description="Acidic residues" evidence="2">
    <location>
        <begin position="1328"/>
        <end position="1339"/>
    </location>
</feature>
<evidence type="ECO:0000256" key="2">
    <source>
        <dbReference type="SAM" id="MobiDB-lite"/>
    </source>
</evidence>
<keyword evidence="6" id="KW-1185">Reference proteome</keyword>
<dbReference type="GO" id="GO:0004190">
    <property type="term" value="F:aspartic-type endopeptidase activity"/>
    <property type="evidence" value="ECO:0007669"/>
    <property type="project" value="InterPro"/>
</dbReference>
<evidence type="ECO:0000256" key="1">
    <source>
        <dbReference type="PROSITE-ProRule" id="PRU00047"/>
    </source>
</evidence>
<reference evidence="4" key="1">
    <citation type="submission" date="2022-10" db="EMBL/GenBank/DDBJ databases">
        <authorList>
            <person name="Chen Y."/>
            <person name="Dougan E. K."/>
            <person name="Chan C."/>
            <person name="Rhodes N."/>
            <person name="Thang M."/>
        </authorList>
    </citation>
    <scope>NUCLEOTIDE SEQUENCE</scope>
</reference>
<name>A0A9P1D093_9DINO</name>
<gene>
    <name evidence="4" type="ORF">C1SCF055_LOCUS25739</name>
</gene>
<proteinExistence type="predicted"/>
<feature type="region of interest" description="Disordered" evidence="2">
    <location>
        <begin position="517"/>
        <end position="539"/>
    </location>
</feature>